<keyword evidence="1" id="KW-0831">Ubiquinone biosynthesis</keyword>
<gene>
    <name evidence="1" type="primary">ubiJ</name>
    <name evidence="4" type="ORF">GCM10007160_26110</name>
</gene>
<organism evidence="4 5">
    <name type="scientific">Litchfieldella qijiaojingensis</name>
    <dbReference type="NCBI Taxonomy" id="980347"/>
    <lineage>
        <taxon>Bacteria</taxon>
        <taxon>Pseudomonadati</taxon>
        <taxon>Pseudomonadota</taxon>
        <taxon>Gammaproteobacteria</taxon>
        <taxon>Oceanospirillales</taxon>
        <taxon>Halomonadaceae</taxon>
        <taxon>Litchfieldella</taxon>
    </lineage>
</organism>
<accession>A0ABQ2YW81</accession>
<comment type="similarity">
    <text evidence="1">Belongs to the UbiJ family.</text>
</comment>
<keyword evidence="2" id="KW-0175">Coiled coil</keyword>
<evidence type="ECO:0000256" key="2">
    <source>
        <dbReference type="SAM" id="Coils"/>
    </source>
</evidence>
<reference evidence="5" key="1">
    <citation type="journal article" date="2019" name="Int. J. Syst. Evol. Microbiol.">
        <title>The Global Catalogue of Microorganisms (GCM) 10K type strain sequencing project: providing services to taxonomists for standard genome sequencing and annotation.</title>
        <authorList>
            <consortium name="The Broad Institute Genomics Platform"/>
            <consortium name="The Broad Institute Genome Sequencing Center for Infectious Disease"/>
            <person name="Wu L."/>
            <person name="Ma J."/>
        </authorList>
    </citation>
    <scope>NUCLEOTIDE SEQUENCE [LARGE SCALE GENOMIC DNA]</scope>
    <source>
        <strain evidence="5">KCTC 22228</strain>
    </source>
</reference>
<evidence type="ECO:0000256" key="1">
    <source>
        <dbReference type="HAMAP-Rule" id="MF_02215"/>
    </source>
</evidence>
<keyword evidence="1" id="KW-0963">Cytoplasm</keyword>
<evidence type="ECO:0000313" key="4">
    <source>
        <dbReference type="EMBL" id="GGX97367.1"/>
    </source>
</evidence>
<comment type="function">
    <text evidence="1">Required for ubiquinone (coenzyme Q) biosynthesis. Binds hydrophobic ubiquinone biosynthetic intermediates via its SCP2 domain and is essential for the stability of the Ubi complex. May constitute a docking platform where Ubi enzymes assemble and access their SCP2-bound polyprenyl substrates.</text>
</comment>
<dbReference type="InterPro" id="IPR003033">
    <property type="entry name" value="SCP2_sterol-bd_dom"/>
</dbReference>
<protein>
    <recommendedName>
        <fullName evidence="1">Ubiquinone biosynthesis accessory factor UbiJ</fullName>
    </recommendedName>
</protein>
<comment type="subcellular location">
    <subcellularLocation>
        <location evidence="1">Cytoplasm</location>
    </subcellularLocation>
</comment>
<dbReference type="PANTHER" id="PTHR38693:SF1">
    <property type="entry name" value="UBIQUINONE BIOSYNTHESIS ACCESSORY FACTOR UBIJ"/>
    <property type="match status" value="1"/>
</dbReference>
<dbReference type="PANTHER" id="PTHR38693">
    <property type="entry name" value="UBIQUINONE BIOSYNTHESIS PROTEIN UBIJ"/>
    <property type="match status" value="1"/>
</dbReference>
<dbReference type="Proteomes" id="UP000653056">
    <property type="component" value="Unassembled WGS sequence"/>
</dbReference>
<proteinExistence type="inferred from homology"/>
<name>A0ABQ2YW81_9GAMM</name>
<keyword evidence="5" id="KW-1185">Reference proteome</keyword>
<sequence length="206" mass="23412">MLRLLEHTLNTLLSRDPAAPARLARLDGARLLFRLERPHLELMVHFYGQGLHLCHVSDSDECDADAVVEVDSEALGRLLGGESIERLMFGGRLAVRGRTQLLEDTRDLLFDLDLDWEGELSKWLGDTPAHSLAEGVRRLSRWGLRTRQQLHADVSEYVFEEARLLPGRAQFEVLRDQLTELEVATDRLEARLARLNRRLAEGEGGR</sequence>
<dbReference type="RefSeq" id="WP_189469909.1">
    <property type="nucleotide sequence ID" value="NZ_BMXS01000013.1"/>
</dbReference>
<feature type="coiled-coil region" evidence="2">
    <location>
        <begin position="171"/>
        <end position="198"/>
    </location>
</feature>
<evidence type="ECO:0000259" key="3">
    <source>
        <dbReference type="Pfam" id="PF02036"/>
    </source>
</evidence>
<comment type="pathway">
    <text evidence="1">Cofactor biosynthesis; ubiquinone biosynthesis.</text>
</comment>
<feature type="domain" description="SCP2" evidence="3">
    <location>
        <begin position="9"/>
        <end position="108"/>
    </location>
</feature>
<dbReference type="Pfam" id="PF02036">
    <property type="entry name" value="SCP2"/>
    <property type="match status" value="1"/>
</dbReference>
<dbReference type="EMBL" id="BMXS01000013">
    <property type="protein sequence ID" value="GGX97367.1"/>
    <property type="molecule type" value="Genomic_DNA"/>
</dbReference>
<dbReference type="InterPro" id="IPR036527">
    <property type="entry name" value="SCP2_sterol-bd_dom_sf"/>
</dbReference>
<comment type="caution">
    <text evidence="4">The sequence shown here is derived from an EMBL/GenBank/DDBJ whole genome shotgun (WGS) entry which is preliminary data.</text>
</comment>
<evidence type="ECO:0000313" key="5">
    <source>
        <dbReference type="Proteomes" id="UP000653056"/>
    </source>
</evidence>
<dbReference type="SUPFAM" id="SSF55718">
    <property type="entry name" value="SCP-like"/>
    <property type="match status" value="1"/>
</dbReference>
<dbReference type="HAMAP" id="MF_02215">
    <property type="entry name" value="UbiJ"/>
    <property type="match status" value="1"/>
</dbReference>
<dbReference type="InterPro" id="IPR038989">
    <property type="entry name" value="UbiJ"/>
</dbReference>